<dbReference type="Proteomes" id="UP000254460">
    <property type="component" value="Unassembled WGS sequence"/>
</dbReference>
<evidence type="ECO:0000313" key="1">
    <source>
        <dbReference type="EMBL" id="STO40740.1"/>
    </source>
</evidence>
<dbReference type="Pfam" id="PF09669">
    <property type="entry name" value="Phage_pRha"/>
    <property type="match status" value="1"/>
</dbReference>
<protein>
    <submittedName>
        <fullName evidence="1">DNA-binding protein</fullName>
    </submittedName>
</protein>
<keyword evidence="1" id="KW-0238">DNA-binding</keyword>
<sequence length="257" mass="29690">MVRHQQVRMCGILKEFIRKEMAVNTAIFNDKVSMTSVEIAELVGKRHDNVKRTIETLAKGGVVRSPQIEVSERINNLGFKVQYEHYLFEGEQGKRDSIIVVAQLCPEFTARLVDRWRELEEQIRKPMSEIEMVAAMALEAVRQQKRLDKMEEKVSHVAETVEQIKKGTIREGYAGYRQLKAKTGMSDAKCRNLVNAYQIPTDTHEFMTPDGLLSRRAIVAVEPFMAAFYRVMEEAEPRGTRWYHPKMGLFQVIGWQK</sequence>
<name>A0A377CUQ6_ECOLX</name>
<evidence type="ECO:0000313" key="2">
    <source>
        <dbReference type="Proteomes" id="UP000254460"/>
    </source>
</evidence>
<dbReference type="InterPro" id="IPR014054">
    <property type="entry name" value="Phage_regulatory_Rha"/>
</dbReference>
<accession>A0A377CUQ6</accession>
<dbReference type="AlphaFoldDB" id="A0A377CUQ6"/>
<dbReference type="EMBL" id="UGGJ01000006">
    <property type="protein sequence ID" value="STO40740.1"/>
    <property type="molecule type" value="Genomic_DNA"/>
</dbReference>
<reference evidence="1 2" key="1">
    <citation type="submission" date="2018-06" db="EMBL/GenBank/DDBJ databases">
        <authorList>
            <consortium name="Pathogen Informatics"/>
            <person name="Doyle S."/>
        </authorList>
    </citation>
    <scope>NUCLEOTIDE SEQUENCE [LARGE SCALE GENOMIC DNA]</scope>
    <source>
        <strain evidence="1 2">NCTC9706</strain>
    </source>
</reference>
<dbReference type="GO" id="GO:0003677">
    <property type="term" value="F:DNA binding"/>
    <property type="evidence" value="ECO:0007669"/>
    <property type="project" value="UniProtKB-KW"/>
</dbReference>
<organism evidence="1 2">
    <name type="scientific">Escherichia coli</name>
    <dbReference type="NCBI Taxonomy" id="562"/>
    <lineage>
        <taxon>Bacteria</taxon>
        <taxon>Pseudomonadati</taxon>
        <taxon>Pseudomonadota</taxon>
        <taxon>Gammaproteobacteria</taxon>
        <taxon>Enterobacterales</taxon>
        <taxon>Enterobacteriaceae</taxon>
        <taxon>Escherichia</taxon>
    </lineage>
</organism>
<proteinExistence type="predicted"/>
<gene>
    <name evidence="1" type="ORF">NCTC9706_05057</name>
</gene>